<dbReference type="InterPro" id="IPR018791">
    <property type="entry name" value="UV_resistance/autophagy_Atg14"/>
</dbReference>
<sequence length="486" mass="55380">MKNYYMLSREAEKLKEYKKSLLQHREVYSLLNSQLQLRRRQLMKELLFIYPIEKFSENKYTVLGIYLPNSDILTDCSDTKLSIALGYITHIVIMSSTFLQVPLRYPLTHYGSRSYITDNVSPLLPDRERNFPLYTRGKDKAQFTYAVYLLNKNLAQLRWLFYMNTSDLRATLSNLLQFLQGQREFRNEPSAHMNSKVGPRLDKAGNRKASSTSPNFGISEKYVSLHSFGSNSNISDPILDCIRHENQIQRSISPTRKTGKRAISKPCRNSECGRGLRGSIASAPISTESFHNNVIKITNGKEVETVCDINPEDLHQTILSNPESIEQGTDPLDPSTNLSAIITKSIKIHSDNYMRKKSVEDNSSLKQNKRLSRSVGSYTDEESSLVFRTSFELGSEPLLNISHDSQEKNDKNELPELPKSLEESQQEFLEKWLESAPNLICSNENLYPDEFLGTTSGQIVTQNNPLMARTDALLNTKSFNLVKPKP</sequence>
<dbReference type="GO" id="GO:0005768">
    <property type="term" value="C:endosome"/>
    <property type="evidence" value="ECO:0007669"/>
    <property type="project" value="TreeGrafter"/>
</dbReference>
<evidence type="ECO:0000313" key="3">
    <source>
        <dbReference type="EMBL" id="KAJ8927868.1"/>
    </source>
</evidence>
<dbReference type="AlphaFoldDB" id="A0AAV8WN60"/>
<dbReference type="PANTHER" id="PTHR15157">
    <property type="entry name" value="UV RADIATION RESISTANCE-ASSOCIATED GENE PROTEIN"/>
    <property type="match status" value="1"/>
</dbReference>
<evidence type="ECO:0000256" key="2">
    <source>
        <dbReference type="SAM" id="MobiDB-lite"/>
    </source>
</evidence>
<evidence type="ECO:0000313" key="4">
    <source>
        <dbReference type="Proteomes" id="UP001162156"/>
    </source>
</evidence>
<dbReference type="GO" id="GO:0032991">
    <property type="term" value="C:protein-containing complex"/>
    <property type="evidence" value="ECO:0007669"/>
    <property type="project" value="UniProtKB-ARBA"/>
</dbReference>
<gene>
    <name evidence="3" type="ORF">NQ314_019612</name>
</gene>
<dbReference type="GO" id="GO:0035493">
    <property type="term" value="P:SNARE complex assembly"/>
    <property type="evidence" value="ECO:0007669"/>
    <property type="project" value="TreeGrafter"/>
</dbReference>
<proteinExistence type="predicted"/>
<protein>
    <submittedName>
        <fullName evidence="3">Uncharacterized protein</fullName>
    </submittedName>
</protein>
<evidence type="ECO:0000256" key="1">
    <source>
        <dbReference type="ARBA" id="ARBA00023054"/>
    </source>
</evidence>
<keyword evidence="4" id="KW-1185">Reference proteome</keyword>
<accession>A0AAV8WN60</accession>
<feature type="region of interest" description="Disordered" evidence="2">
    <location>
        <begin position="187"/>
        <end position="213"/>
    </location>
</feature>
<dbReference type="PANTHER" id="PTHR15157:SF5">
    <property type="entry name" value="UV RADIATION RESISTANCE-ASSOCIATED GENE PROTEIN"/>
    <property type="match status" value="1"/>
</dbReference>
<name>A0AAV8WN60_9CUCU</name>
<dbReference type="EMBL" id="JANEYF010005509">
    <property type="protein sequence ID" value="KAJ8927868.1"/>
    <property type="molecule type" value="Genomic_DNA"/>
</dbReference>
<organism evidence="3 4">
    <name type="scientific">Rhamnusium bicolor</name>
    <dbReference type="NCBI Taxonomy" id="1586634"/>
    <lineage>
        <taxon>Eukaryota</taxon>
        <taxon>Metazoa</taxon>
        <taxon>Ecdysozoa</taxon>
        <taxon>Arthropoda</taxon>
        <taxon>Hexapoda</taxon>
        <taxon>Insecta</taxon>
        <taxon>Pterygota</taxon>
        <taxon>Neoptera</taxon>
        <taxon>Endopterygota</taxon>
        <taxon>Coleoptera</taxon>
        <taxon>Polyphaga</taxon>
        <taxon>Cucujiformia</taxon>
        <taxon>Chrysomeloidea</taxon>
        <taxon>Cerambycidae</taxon>
        <taxon>Lepturinae</taxon>
        <taxon>Rhagiini</taxon>
        <taxon>Rhamnusium</taxon>
    </lineage>
</organism>
<keyword evidence="1" id="KW-0175">Coiled coil</keyword>
<dbReference type="Proteomes" id="UP001162156">
    <property type="component" value="Unassembled WGS sequence"/>
</dbReference>
<dbReference type="Pfam" id="PF10186">
    <property type="entry name" value="ATG14"/>
    <property type="match status" value="1"/>
</dbReference>
<dbReference type="GO" id="GO:0000323">
    <property type="term" value="C:lytic vacuole"/>
    <property type="evidence" value="ECO:0007669"/>
    <property type="project" value="TreeGrafter"/>
</dbReference>
<reference evidence="3" key="1">
    <citation type="journal article" date="2023" name="Insect Mol. Biol.">
        <title>Genome sequencing provides insights into the evolution of gene families encoding plant cell wall-degrading enzymes in longhorned beetles.</title>
        <authorList>
            <person name="Shin N.R."/>
            <person name="Okamura Y."/>
            <person name="Kirsch R."/>
            <person name="Pauchet Y."/>
        </authorList>
    </citation>
    <scope>NUCLEOTIDE SEQUENCE</scope>
    <source>
        <strain evidence="3">RBIC_L_NR</strain>
    </source>
</reference>
<dbReference type="GO" id="GO:0000149">
    <property type="term" value="F:SNARE binding"/>
    <property type="evidence" value="ECO:0007669"/>
    <property type="project" value="TreeGrafter"/>
</dbReference>
<comment type="caution">
    <text evidence="3">The sequence shown here is derived from an EMBL/GenBank/DDBJ whole genome shotgun (WGS) entry which is preliminary data.</text>
</comment>